<reference evidence="1 2" key="1">
    <citation type="journal article" date="2018" name="Evol. Lett.">
        <title>Horizontal gene cluster transfer increased hallucinogenic mushroom diversity.</title>
        <authorList>
            <person name="Reynolds H.T."/>
            <person name="Vijayakumar V."/>
            <person name="Gluck-Thaler E."/>
            <person name="Korotkin H.B."/>
            <person name="Matheny P.B."/>
            <person name="Slot J.C."/>
        </authorList>
    </citation>
    <scope>NUCLEOTIDE SEQUENCE [LARGE SCALE GENOMIC DNA]</scope>
    <source>
        <strain evidence="1 2">SRW20</strain>
    </source>
</reference>
<proteinExistence type="predicted"/>
<accession>A0A409WRJ4</accession>
<name>A0A409WRJ4_9AGAR</name>
<evidence type="ECO:0000313" key="2">
    <source>
        <dbReference type="Proteomes" id="UP000284706"/>
    </source>
</evidence>
<organism evidence="1 2">
    <name type="scientific">Gymnopilus dilepis</name>
    <dbReference type="NCBI Taxonomy" id="231916"/>
    <lineage>
        <taxon>Eukaryota</taxon>
        <taxon>Fungi</taxon>
        <taxon>Dikarya</taxon>
        <taxon>Basidiomycota</taxon>
        <taxon>Agaricomycotina</taxon>
        <taxon>Agaricomycetes</taxon>
        <taxon>Agaricomycetidae</taxon>
        <taxon>Agaricales</taxon>
        <taxon>Agaricineae</taxon>
        <taxon>Hymenogastraceae</taxon>
        <taxon>Gymnopilus</taxon>
    </lineage>
</organism>
<gene>
    <name evidence="1" type="ORF">CVT26_011109</name>
</gene>
<evidence type="ECO:0000313" key="1">
    <source>
        <dbReference type="EMBL" id="PPQ81155.1"/>
    </source>
</evidence>
<sequence>MDAMCLTDRPSQDAVCQRNDWKVHKDGCSNSPDFRGPIFYTLRCYNFKFADELLSFALTHLKAWGRFHHLSREEFLREWPKVTRSHLLLVYLVRVEDPPPGLFNHVQFHSVRMSSLDILPASLRERIHQRLDARSPAFTIGYSIVPGVINQGEEYIHVQPTQVEAFVNTFGFPLSDTSNTDCEDILKALVYRENAYQEEAAQKLRDGNQKSG</sequence>
<comment type="caution">
    <text evidence="1">The sequence shown here is derived from an EMBL/GenBank/DDBJ whole genome shotgun (WGS) entry which is preliminary data.</text>
</comment>
<dbReference type="Proteomes" id="UP000284706">
    <property type="component" value="Unassembled WGS sequence"/>
</dbReference>
<dbReference type="EMBL" id="NHYE01004896">
    <property type="protein sequence ID" value="PPQ81155.1"/>
    <property type="molecule type" value="Genomic_DNA"/>
</dbReference>
<keyword evidence="2" id="KW-1185">Reference proteome</keyword>
<dbReference type="AlphaFoldDB" id="A0A409WRJ4"/>
<dbReference type="InParanoid" id="A0A409WRJ4"/>
<protein>
    <submittedName>
        <fullName evidence="1">Uncharacterized protein</fullName>
    </submittedName>
</protein>